<evidence type="ECO:0000256" key="5">
    <source>
        <dbReference type="RuleBase" id="RU000418"/>
    </source>
</evidence>
<dbReference type="NCBIfam" id="TIGR02348">
    <property type="entry name" value="GroEL"/>
    <property type="match status" value="1"/>
</dbReference>
<dbReference type="Gene3D" id="3.30.260.10">
    <property type="entry name" value="TCP-1-like chaperonin intermediate domain"/>
    <property type="match status" value="1"/>
</dbReference>
<dbReference type="InterPro" id="IPR027410">
    <property type="entry name" value="TCP-1-like_intermed_sf"/>
</dbReference>
<dbReference type="Gene3D" id="2.30.33.40">
    <property type="entry name" value="GroES chaperonin"/>
    <property type="match status" value="1"/>
</dbReference>
<evidence type="ECO:0000256" key="1">
    <source>
        <dbReference type="ARBA" id="ARBA00006607"/>
    </source>
</evidence>
<dbReference type="GO" id="GO:0005524">
    <property type="term" value="F:ATP binding"/>
    <property type="evidence" value="ECO:0007669"/>
    <property type="project" value="UniProtKB-KW"/>
</dbReference>
<dbReference type="CDD" id="cd03344">
    <property type="entry name" value="GroEL"/>
    <property type="match status" value="1"/>
</dbReference>
<dbReference type="Gene3D" id="3.50.7.10">
    <property type="entry name" value="GroEL"/>
    <property type="match status" value="1"/>
</dbReference>
<reference evidence="6 7" key="2">
    <citation type="submission" date="2018-08" db="EMBL/GenBank/DDBJ databases">
        <authorList>
            <person name="Laetsch R D."/>
            <person name="Stevens L."/>
            <person name="Kumar S."/>
            <person name="Blaxter L. M."/>
        </authorList>
    </citation>
    <scope>NUCLEOTIDE SEQUENCE [LARGE SCALE GENOMIC DNA]</scope>
</reference>
<dbReference type="CDD" id="cd00320">
    <property type="entry name" value="cpn10"/>
    <property type="match status" value="1"/>
</dbReference>
<dbReference type="SMART" id="SM00883">
    <property type="entry name" value="Cpn10"/>
    <property type="match status" value="1"/>
</dbReference>
<keyword evidence="3" id="KW-0067">ATP-binding</keyword>
<dbReference type="InterPro" id="IPR027409">
    <property type="entry name" value="GroEL-like_apical_dom_sf"/>
</dbReference>
<evidence type="ECO:0000313" key="8">
    <source>
        <dbReference type="WBParaSite" id="nOo.2.0.1.t09027-RA"/>
    </source>
</evidence>
<dbReference type="SUPFAM" id="SSF52029">
    <property type="entry name" value="GroEL apical domain-like"/>
    <property type="match status" value="1"/>
</dbReference>
<dbReference type="HAMAP" id="MF_00600">
    <property type="entry name" value="CH60"/>
    <property type="match status" value="1"/>
</dbReference>
<protein>
    <submittedName>
        <fullName evidence="8">Protein Cpn60</fullName>
    </submittedName>
</protein>
<dbReference type="GO" id="GO:0140662">
    <property type="term" value="F:ATP-dependent protein folding chaperone"/>
    <property type="evidence" value="ECO:0007669"/>
    <property type="project" value="InterPro"/>
</dbReference>
<dbReference type="InterPro" id="IPR037124">
    <property type="entry name" value="Chaperonin_GroES_sf"/>
</dbReference>
<evidence type="ECO:0000313" key="7">
    <source>
        <dbReference type="Proteomes" id="UP000271087"/>
    </source>
</evidence>
<dbReference type="SUPFAM" id="SSF48592">
    <property type="entry name" value="GroEL equatorial domain-like"/>
    <property type="match status" value="1"/>
</dbReference>
<dbReference type="InterPro" id="IPR011032">
    <property type="entry name" value="GroES-like_sf"/>
</dbReference>
<dbReference type="InterPro" id="IPR027413">
    <property type="entry name" value="GROEL-like_equatorial_sf"/>
</dbReference>
<evidence type="ECO:0000313" key="6">
    <source>
        <dbReference type="EMBL" id="VDM92183.1"/>
    </source>
</evidence>
<dbReference type="NCBIfam" id="NF000592">
    <property type="entry name" value="PRK00013.1"/>
    <property type="match status" value="1"/>
</dbReference>
<organism evidence="8">
    <name type="scientific">Onchocerca ochengi</name>
    <name type="common">Filarial nematode worm</name>
    <dbReference type="NCBI Taxonomy" id="42157"/>
    <lineage>
        <taxon>Eukaryota</taxon>
        <taxon>Metazoa</taxon>
        <taxon>Ecdysozoa</taxon>
        <taxon>Nematoda</taxon>
        <taxon>Chromadorea</taxon>
        <taxon>Rhabditida</taxon>
        <taxon>Spirurina</taxon>
        <taxon>Spiruromorpha</taxon>
        <taxon>Filarioidea</taxon>
        <taxon>Onchocercidae</taxon>
        <taxon>Onchocerca</taxon>
    </lineage>
</organism>
<dbReference type="InterPro" id="IPR002423">
    <property type="entry name" value="Cpn60/GroEL/TCP-1"/>
</dbReference>
<dbReference type="PROSITE" id="PS00296">
    <property type="entry name" value="CHAPERONINS_CPN60"/>
    <property type="match status" value="1"/>
</dbReference>
<dbReference type="NCBIfam" id="NF009488">
    <property type="entry name" value="PRK12850.1"/>
    <property type="match status" value="1"/>
</dbReference>
<dbReference type="Proteomes" id="UP000271087">
    <property type="component" value="Unassembled WGS sequence"/>
</dbReference>
<sequence length="618" mass="66309">MSSINLSVLDDSVLIKPISEEKQGGIMLPSSAEKKPTKGEVIAIGQGSRSPSGERMSLTVKVGDKVFYRQWAVVSGEQLQQAFREVAAVIDSTVAVTAGPRGKTVGINKPYGAPEITKDGYKVMKGIKPEKPLNAAITSIFAQSCSQCNDKVGDGTTTCSILTSGMIVEASKSIAAGNDRISIKNGMQKAKDVVLKEVASMARTISLEKIDEVAQVAIISANGDRSIGSNIADAVKKVGKEGVITVEESKGSKELEVELTTGMQFDRGYLSPYFITNNEKMIVELDDPYLLITEKKLNIIQPLLSILEAVVKSGKPLLIIAEDIEGEALSTLVINKLRGGLKVAAVKAPGFGDRRKEMLEDIAALTNAKYVIKDELGIKMEDLTLEDLGIAKNVKITKDNTTIVSENRVTDRVKARIEQIKSQIESSTSDYDKEKLRERLAKLSGGVAVLKVGGATELEVKERRDRVEDALHATRAAIEEGIVPGGGVALLYASSALDKLKGADDEEQIGINIIKKVLSVPIKRLVKNAGLESAVIIDYLIKQNNKELIYNVEAMSYANAFAAGVIDPAKVVRIAFETAISVASVLITTESMIVDIPNKDENASSPMGAGGMGRMNDF</sequence>
<comment type="similarity">
    <text evidence="1 5">Belongs to the chaperonin (HSP60) family.</text>
</comment>
<dbReference type="OrthoDB" id="1733909at2759"/>
<dbReference type="Pfam" id="PF00166">
    <property type="entry name" value="Cpn10"/>
    <property type="match status" value="1"/>
</dbReference>
<evidence type="ECO:0000256" key="3">
    <source>
        <dbReference type="ARBA" id="ARBA00022840"/>
    </source>
</evidence>
<keyword evidence="4" id="KW-0143">Chaperone</keyword>
<dbReference type="SUPFAM" id="SSF54849">
    <property type="entry name" value="GroEL-intermediate domain like"/>
    <property type="match status" value="1"/>
</dbReference>
<name>A0A182ELN7_ONCOC</name>
<evidence type="ECO:0000256" key="4">
    <source>
        <dbReference type="ARBA" id="ARBA00023186"/>
    </source>
</evidence>
<dbReference type="InterPro" id="IPR018370">
    <property type="entry name" value="Chaperonin_Cpn60_CS"/>
</dbReference>
<dbReference type="SUPFAM" id="SSF50129">
    <property type="entry name" value="GroES-like"/>
    <property type="match status" value="1"/>
</dbReference>
<dbReference type="FunFam" id="3.50.7.10:FF:000001">
    <property type="entry name" value="60 kDa chaperonin"/>
    <property type="match status" value="1"/>
</dbReference>
<reference evidence="8" key="1">
    <citation type="submission" date="2016-06" db="UniProtKB">
        <authorList>
            <consortium name="WormBaseParasite"/>
        </authorList>
    </citation>
    <scope>IDENTIFICATION</scope>
</reference>
<gene>
    <name evidence="6" type="ORF">NOO_LOCUS9027</name>
</gene>
<dbReference type="AlphaFoldDB" id="A0A182ELN7"/>
<proteinExistence type="inferred from homology"/>
<dbReference type="PANTHER" id="PTHR45633">
    <property type="entry name" value="60 KDA HEAT SHOCK PROTEIN, MITOCHONDRIAL"/>
    <property type="match status" value="1"/>
</dbReference>
<dbReference type="STRING" id="42157.A0A182ELN7"/>
<dbReference type="Pfam" id="PF00118">
    <property type="entry name" value="Cpn60_TCP1"/>
    <property type="match status" value="1"/>
</dbReference>
<dbReference type="WBParaSite" id="nOo.2.0.1.t09027-RA">
    <property type="protein sequence ID" value="nOo.2.0.1.t09027-RA"/>
    <property type="gene ID" value="nOo.2.0.1.g09027"/>
</dbReference>
<keyword evidence="7" id="KW-1185">Reference proteome</keyword>
<evidence type="ECO:0000256" key="2">
    <source>
        <dbReference type="ARBA" id="ARBA00022741"/>
    </source>
</evidence>
<keyword evidence="2" id="KW-0547">Nucleotide-binding</keyword>
<dbReference type="InterPro" id="IPR001844">
    <property type="entry name" value="Cpn60/GroEL"/>
</dbReference>
<dbReference type="NCBIfam" id="NF009487">
    <property type="entry name" value="PRK12849.1"/>
    <property type="match status" value="1"/>
</dbReference>
<accession>A0A182ELN7</accession>
<dbReference type="GO" id="GO:0042026">
    <property type="term" value="P:protein refolding"/>
    <property type="evidence" value="ECO:0007669"/>
    <property type="project" value="InterPro"/>
</dbReference>
<dbReference type="PRINTS" id="PR00298">
    <property type="entry name" value="CHAPERONIN60"/>
</dbReference>
<dbReference type="NCBIfam" id="NF009489">
    <property type="entry name" value="PRK12851.1"/>
    <property type="match status" value="1"/>
</dbReference>
<dbReference type="InterPro" id="IPR020818">
    <property type="entry name" value="Chaperonin_GroES"/>
</dbReference>
<dbReference type="Gene3D" id="1.10.560.10">
    <property type="entry name" value="GroEL-like equatorial domain"/>
    <property type="match status" value="1"/>
</dbReference>
<dbReference type="EMBL" id="UYRW01004120">
    <property type="protein sequence ID" value="VDM92183.1"/>
    <property type="molecule type" value="Genomic_DNA"/>
</dbReference>